<evidence type="ECO:0000256" key="1">
    <source>
        <dbReference type="SAM" id="SignalP"/>
    </source>
</evidence>
<evidence type="ECO:0000313" key="3">
    <source>
        <dbReference type="EMBL" id="NEY21731.1"/>
    </source>
</evidence>
<dbReference type="InterPro" id="IPR025131">
    <property type="entry name" value="DUF4057"/>
</dbReference>
<keyword evidence="1" id="KW-0732">Signal</keyword>
<dbReference type="AlphaFoldDB" id="A0A6M0PAZ8"/>
<feature type="domain" description="DUF4057" evidence="2">
    <location>
        <begin position="23"/>
        <end position="149"/>
    </location>
</feature>
<accession>A0A6M0PAZ8</accession>
<dbReference type="Proteomes" id="UP000476934">
    <property type="component" value="Unassembled WGS sequence"/>
</dbReference>
<feature type="signal peptide" evidence="1">
    <location>
        <begin position="1"/>
        <end position="27"/>
    </location>
</feature>
<feature type="chain" id="PRO_5026982629" evidence="1">
    <location>
        <begin position="28"/>
        <end position="277"/>
    </location>
</feature>
<sequence>MKVLKMLTVPALGAAILFSGTHTNVFAANNDNQKAKTIESHQEITDLNKLYERAQKGISDLSFSSEKSLSTKSSLSLKEKSNNNELNFHKYQTAQLLTVKQEADGTKIKTYAVTTMEVAPTQTVKTNTIAPKNNLIRMSVDASKSDSKWDSTIGVKAYSTVYYDNKTDPRGSKHWDMSKVKGGWKVTDNRYSLSGMKVTYGQNGWSYWKGGVVTGQVSTKYPKGTTFSYTVPSSWKPVVANGSFSVGGSAVGCTSYVKIKKSGSKSWSLSFTNNLGS</sequence>
<gene>
    <name evidence="3" type="ORF">G4D61_17600</name>
</gene>
<protein>
    <submittedName>
        <fullName evidence="3">DUF4057 domain-containing protein</fullName>
    </submittedName>
</protein>
<dbReference type="Pfam" id="PF13266">
    <property type="entry name" value="DUF4057"/>
    <property type="match status" value="1"/>
</dbReference>
<evidence type="ECO:0000259" key="2">
    <source>
        <dbReference type="Pfam" id="PF13266"/>
    </source>
</evidence>
<organism evidence="3 4">
    <name type="scientific">Heyndrickxia ginsengihumi</name>
    <dbReference type="NCBI Taxonomy" id="363870"/>
    <lineage>
        <taxon>Bacteria</taxon>
        <taxon>Bacillati</taxon>
        <taxon>Bacillota</taxon>
        <taxon>Bacilli</taxon>
        <taxon>Bacillales</taxon>
        <taxon>Bacillaceae</taxon>
        <taxon>Heyndrickxia</taxon>
    </lineage>
</organism>
<keyword evidence="4" id="KW-1185">Reference proteome</keyword>
<reference evidence="3 4" key="1">
    <citation type="submission" date="2020-03" db="EMBL/GenBank/DDBJ databases">
        <title>Bacillus aquiflavi sp. nov., isolated from yellow water of strong flavor Chinese baijiu in Yibin region of China.</title>
        <authorList>
            <person name="Xie J."/>
        </authorList>
    </citation>
    <scope>NUCLEOTIDE SEQUENCE [LARGE SCALE GENOMIC DNA]</scope>
    <source>
        <strain evidence="3 4">Gsoil 114</strain>
    </source>
</reference>
<dbReference type="RefSeq" id="WP_163174623.1">
    <property type="nucleotide sequence ID" value="NZ_JAAIWK010000049.1"/>
</dbReference>
<comment type="caution">
    <text evidence="3">The sequence shown here is derived from an EMBL/GenBank/DDBJ whole genome shotgun (WGS) entry which is preliminary data.</text>
</comment>
<evidence type="ECO:0000313" key="4">
    <source>
        <dbReference type="Proteomes" id="UP000476934"/>
    </source>
</evidence>
<dbReference type="EMBL" id="JAAIWK010000049">
    <property type="protein sequence ID" value="NEY21731.1"/>
    <property type="molecule type" value="Genomic_DNA"/>
</dbReference>
<name>A0A6M0PAZ8_9BACI</name>
<proteinExistence type="predicted"/>